<dbReference type="GO" id="GO:0005634">
    <property type="term" value="C:nucleus"/>
    <property type="evidence" value="ECO:0007669"/>
    <property type="project" value="UniProtKB-SubCell"/>
</dbReference>
<name>A0A9Q3BXX5_9BASI</name>
<reference evidence="4" key="1">
    <citation type="submission" date="2021-03" db="EMBL/GenBank/DDBJ databases">
        <title>Draft genome sequence of rust myrtle Austropuccinia psidii MF-1, a brazilian biotype.</title>
        <authorList>
            <person name="Quecine M.C."/>
            <person name="Pachon D.M.R."/>
            <person name="Bonatelli M.L."/>
            <person name="Correr F.H."/>
            <person name="Franceschini L.M."/>
            <person name="Leite T.F."/>
            <person name="Margarido G.R.A."/>
            <person name="Almeida C.A."/>
            <person name="Ferrarezi J.A."/>
            <person name="Labate C.A."/>
        </authorList>
    </citation>
    <scope>NUCLEOTIDE SEQUENCE</scope>
    <source>
        <strain evidence="4">MF-1</strain>
    </source>
</reference>
<dbReference type="GO" id="GO:0006338">
    <property type="term" value="P:chromatin remodeling"/>
    <property type="evidence" value="ECO:0007669"/>
    <property type="project" value="UniProtKB-ARBA"/>
</dbReference>
<evidence type="ECO:0000259" key="3">
    <source>
        <dbReference type="PROSITE" id="PS50013"/>
    </source>
</evidence>
<organism evidence="4 5">
    <name type="scientific">Austropuccinia psidii MF-1</name>
    <dbReference type="NCBI Taxonomy" id="1389203"/>
    <lineage>
        <taxon>Eukaryota</taxon>
        <taxon>Fungi</taxon>
        <taxon>Dikarya</taxon>
        <taxon>Basidiomycota</taxon>
        <taxon>Pucciniomycotina</taxon>
        <taxon>Pucciniomycetes</taxon>
        <taxon>Pucciniales</taxon>
        <taxon>Sphaerophragmiaceae</taxon>
        <taxon>Austropuccinia</taxon>
    </lineage>
</organism>
<evidence type="ECO:0000313" key="5">
    <source>
        <dbReference type="Proteomes" id="UP000765509"/>
    </source>
</evidence>
<dbReference type="InterPro" id="IPR051219">
    <property type="entry name" value="Heterochromatin_chromo-domain"/>
</dbReference>
<dbReference type="AlphaFoldDB" id="A0A9Q3BXX5"/>
<dbReference type="Proteomes" id="UP000765509">
    <property type="component" value="Unassembled WGS sequence"/>
</dbReference>
<dbReference type="SMART" id="SM00298">
    <property type="entry name" value="CHROMO"/>
    <property type="match status" value="1"/>
</dbReference>
<accession>A0A9Q3BXX5</accession>
<evidence type="ECO:0000256" key="1">
    <source>
        <dbReference type="ARBA" id="ARBA00004123"/>
    </source>
</evidence>
<keyword evidence="2" id="KW-0539">Nucleus</keyword>
<dbReference type="OrthoDB" id="2630497at2759"/>
<evidence type="ECO:0000256" key="2">
    <source>
        <dbReference type="ARBA" id="ARBA00023242"/>
    </source>
</evidence>
<protein>
    <recommendedName>
        <fullName evidence="3">Chromo domain-containing protein</fullName>
    </recommendedName>
</protein>
<dbReference type="SUPFAM" id="SSF54160">
    <property type="entry name" value="Chromo domain-like"/>
    <property type="match status" value="1"/>
</dbReference>
<sequence length="119" mass="13547">MQIEIGQFHLISSLGTKYDTPRPTKKLSERWLGPFEVMLITSSCLCNGMEEEEEWKVAQVLDSKLKSGKLRYLVEWKGCGEDQERTTWEPASNLTSSPDLFKDLHSLYPDNPGPITSRA</sequence>
<dbReference type="InterPro" id="IPR023780">
    <property type="entry name" value="Chromo_domain"/>
</dbReference>
<dbReference type="PROSITE" id="PS50013">
    <property type="entry name" value="CHROMO_2"/>
    <property type="match status" value="1"/>
</dbReference>
<evidence type="ECO:0000313" key="4">
    <source>
        <dbReference type="EMBL" id="MBW0472776.1"/>
    </source>
</evidence>
<comment type="caution">
    <text evidence="4">The sequence shown here is derived from an EMBL/GenBank/DDBJ whole genome shotgun (WGS) entry which is preliminary data.</text>
</comment>
<dbReference type="EMBL" id="AVOT02003198">
    <property type="protein sequence ID" value="MBW0472776.1"/>
    <property type="molecule type" value="Genomic_DNA"/>
</dbReference>
<gene>
    <name evidence="4" type="ORF">O181_012491</name>
</gene>
<proteinExistence type="predicted"/>
<feature type="domain" description="Chromo" evidence="3">
    <location>
        <begin position="55"/>
        <end position="105"/>
    </location>
</feature>
<comment type="subcellular location">
    <subcellularLocation>
        <location evidence="1">Nucleus</location>
    </subcellularLocation>
</comment>
<dbReference type="CDD" id="cd00024">
    <property type="entry name" value="CD_CSD"/>
    <property type="match status" value="1"/>
</dbReference>
<dbReference type="PANTHER" id="PTHR22812">
    <property type="entry name" value="CHROMOBOX PROTEIN"/>
    <property type="match status" value="1"/>
</dbReference>
<dbReference type="InterPro" id="IPR000953">
    <property type="entry name" value="Chromo/chromo_shadow_dom"/>
</dbReference>
<dbReference type="Pfam" id="PF00385">
    <property type="entry name" value="Chromo"/>
    <property type="match status" value="1"/>
</dbReference>
<dbReference type="InterPro" id="IPR016197">
    <property type="entry name" value="Chromo-like_dom_sf"/>
</dbReference>
<dbReference type="Gene3D" id="2.40.50.40">
    <property type="match status" value="1"/>
</dbReference>
<keyword evidence="5" id="KW-1185">Reference proteome</keyword>